<dbReference type="EMBL" id="BMQQ01000032">
    <property type="protein sequence ID" value="GGT58353.1"/>
    <property type="molecule type" value="Genomic_DNA"/>
</dbReference>
<evidence type="ECO:0000313" key="1">
    <source>
        <dbReference type="EMBL" id="GGT58353.1"/>
    </source>
</evidence>
<dbReference type="AlphaFoldDB" id="A0A918HF07"/>
<gene>
    <name evidence="1" type="ORF">GCM10014713_60010</name>
</gene>
<sequence length="86" mass="9560">MSYETDRPAPVAATPTATYTWIMSDEKSSWHPGEIVPSSGIYECDCGGEHHWSTDVKGHRFPPLPPVCMGEYWTLKAQAHPEENVG</sequence>
<accession>A0A918HF07</accession>
<reference evidence="1" key="1">
    <citation type="journal article" date="2014" name="Int. J. Syst. Evol. Microbiol.">
        <title>Complete genome sequence of Corynebacterium casei LMG S-19264T (=DSM 44701T), isolated from a smear-ripened cheese.</title>
        <authorList>
            <consortium name="US DOE Joint Genome Institute (JGI-PGF)"/>
            <person name="Walter F."/>
            <person name="Albersmeier A."/>
            <person name="Kalinowski J."/>
            <person name="Ruckert C."/>
        </authorList>
    </citation>
    <scope>NUCLEOTIDE SEQUENCE</scope>
    <source>
        <strain evidence="1">JCM 3172</strain>
    </source>
</reference>
<evidence type="ECO:0000313" key="2">
    <source>
        <dbReference type="Proteomes" id="UP000619486"/>
    </source>
</evidence>
<keyword evidence="2" id="KW-1185">Reference proteome</keyword>
<organism evidence="1 2">
    <name type="scientific">Streptomyces purpureus</name>
    <dbReference type="NCBI Taxonomy" id="1951"/>
    <lineage>
        <taxon>Bacteria</taxon>
        <taxon>Bacillati</taxon>
        <taxon>Actinomycetota</taxon>
        <taxon>Actinomycetes</taxon>
        <taxon>Kitasatosporales</taxon>
        <taxon>Streptomycetaceae</taxon>
        <taxon>Streptomyces</taxon>
    </lineage>
</organism>
<reference evidence="1" key="2">
    <citation type="submission" date="2020-09" db="EMBL/GenBank/DDBJ databases">
        <authorList>
            <person name="Sun Q."/>
            <person name="Ohkuma M."/>
        </authorList>
    </citation>
    <scope>NUCLEOTIDE SEQUENCE</scope>
    <source>
        <strain evidence="1">JCM 3172</strain>
    </source>
</reference>
<comment type="caution">
    <text evidence="1">The sequence shown here is derived from an EMBL/GenBank/DDBJ whole genome shotgun (WGS) entry which is preliminary data.</text>
</comment>
<protein>
    <submittedName>
        <fullName evidence="1">Uncharacterized protein</fullName>
    </submittedName>
</protein>
<dbReference type="Proteomes" id="UP000619486">
    <property type="component" value="Unassembled WGS sequence"/>
</dbReference>
<proteinExistence type="predicted"/>
<name>A0A918HF07_9ACTN</name>
<dbReference type="RefSeq" id="WP_229833280.1">
    <property type="nucleotide sequence ID" value="NZ_BMQQ01000032.1"/>
</dbReference>